<organism evidence="2 3">
    <name type="scientific">Cordylochernes scorpioides</name>
    <dbReference type="NCBI Taxonomy" id="51811"/>
    <lineage>
        <taxon>Eukaryota</taxon>
        <taxon>Metazoa</taxon>
        <taxon>Ecdysozoa</taxon>
        <taxon>Arthropoda</taxon>
        <taxon>Chelicerata</taxon>
        <taxon>Arachnida</taxon>
        <taxon>Pseudoscorpiones</taxon>
        <taxon>Cheliferoidea</taxon>
        <taxon>Chernetidae</taxon>
        <taxon>Cordylochernes</taxon>
    </lineage>
</organism>
<keyword evidence="3" id="KW-1185">Reference proteome</keyword>
<feature type="non-terminal residue" evidence="2">
    <location>
        <position position="1"/>
    </location>
</feature>
<feature type="region of interest" description="Disordered" evidence="1">
    <location>
        <begin position="214"/>
        <end position="276"/>
    </location>
</feature>
<name>A0ABY6K862_9ARAC</name>
<evidence type="ECO:0000313" key="3">
    <source>
        <dbReference type="Proteomes" id="UP001235939"/>
    </source>
</evidence>
<feature type="region of interest" description="Disordered" evidence="1">
    <location>
        <begin position="290"/>
        <end position="331"/>
    </location>
</feature>
<dbReference type="Proteomes" id="UP001235939">
    <property type="component" value="Chromosome 03"/>
</dbReference>
<protein>
    <submittedName>
        <fullName evidence="2">UNC79</fullName>
    </submittedName>
</protein>
<feature type="compositionally biased region" description="Basic and acidic residues" evidence="1">
    <location>
        <begin position="294"/>
        <end position="320"/>
    </location>
</feature>
<accession>A0ABY6K862</accession>
<feature type="compositionally biased region" description="Low complexity" evidence="1">
    <location>
        <begin position="385"/>
        <end position="397"/>
    </location>
</feature>
<evidence type="ECO:0000256" key="1">
    <source>
        <dbReference type="SAM" id="MobiDB-lite"/>
    </source>
</evidence>
<dbReference type="PANTHER" id="PTHR21696">
    <property type="entry name" value="PROTEIN UNC-79 HOMOLOG"/>
    <property type="match status" value="1"/>
</dbReference>
<sequence length="417" mass="46198">MCLFFFLISTQQSYQGIKLVELVDGVCWGCVSSSFLSPLNNHIRVLDCNFKIGTILLATCLPLLVYCPSGSRAGQWGNQTLWLLSGPFRKAWLLAVIVILYKLVDLLMLSVLGMSLFFLISTQSYQGIAPVELVDGVWVKYNVSVFIILYKYDYDSMPFSKQVVMLVHTILNTLSCHHHHCRQVPAAPATTSPIPSRSRDLSATSVELENIHEPPEVLVSAAAPPKLPAEESPSSEELEAIPESPKSEPEDSSIVEKSNQESMEKVRRTDSCPPEYGEADEILTVTYDSSAHSSEVHITSEEPKREPSPEAAKKPAERPPEPPPAPIFPYISKPSLERLLPIGPLPPRRHLQECCYESDKAVQTMETMLGMEIPALERLLPVGPMPSRSTTPSPCTPASHKAKWTLQDIPLESPVHH</sequence>
<gene>
    <name evidence="2" type="ORF">LAZ67_3002089</name>
</gene>
<dbReference type="PANTHER" id="PTHR21696:SF2">
    <property type="entry name" value="PROTEIN UNC-79 HOMOLOG"/>
    <property type="match status" value="1"/>
</dbReference>
<dbReference type="EMBL" id="CP092865">
    <property type="protein sequence ID" value="UYV64825.1"/>
    <property type="molecule type" value="Genomic_DNA"/>
</dbReference>
<feature type="region of interest" description="Disordered" evidence="1">
    <location>
        <begin position="381"/>
        <end position="417"/>
    </location>
</feature>
<evidence type="ECO:0000313" key="2">
    <source>
        <dbReference type="EMBL" id="UYV64825.1"/>
    </source>
</evidence>
<feature type="compositionally biased region" description="Basic and acidic residues" evidence="1">
    <location>
        <begin position="258"/>
        <end position="270"/>
    </location>
</feature>
<dbReference type="InterPro" id="IPR024855">
    <property type="entry name" value="UNC79"/>
</dbReference>
<reference evidence="2 3" key="1">
    <citation type="submission" date="2022-01" db="EMBL/GenBank/DDBJ databases">
        <title>A chromosomal length assembly of Cordylochernes scorpioides.</title>
        <authorList>
            <person name="Zeh D."/>
            <person name="Zeh J."/>
        </authorList>
    </citation>
    <scope>NUCLEOTIDE SEQUENCE [LARGE SCALE GENOMIC DNA]</scope>
    <source>
        <strain evidence="2">IN4F17</strain>
        <tissue evidence="2">Whole Body</tissue>
    </source>
</reference>
<proteinExistence type="predicted"/>